<dbReference type="PANTHER" id="PTHR44324">
    <property type="entry name" value="WD40 REPEAT DOMAIN 95"/>
    <property type="match status" value="1"/>
</dbReference>
<dbReference type="InterPro" id="IPR036322">
    <property type="entry name" value="WD40_repeat_dom_sf"/>
</dbReference>
<feature type="region of interest" description="Disordered" evidence="4">
    <location>
        <begin position="672"/>
        <end position="726"/>
    </location>
</feature>
<keyword evidence="6" id="KW-1185">Reference proteome</keyword>
<dbReference type="SUPFAM" id="SSF47473">
    <property type="entry name" value="EF-hand"/>
    <property type="match status" value="1"/>
</dbReference>
<dbReference type="Proteomes" id="UP000593567">
    <property type="component" value="Unassembled WGS sequence"/>
</dbReference>
<feature type="compositionally biased region" description="Polar residues" evidence="4">
    <location>
        <begin position="22"/>
        <end position="42"/>
    </location>
</feature>
<feature type="region of interest" description="Disordered" evidence="4">
    <location>
        <begin position="1"/>
        <end position="60"/>
    </location>
</feature>
<dbReference type="SUPFAM" id="SSF50978">
    <property type="entry name" value="WD40 repeat-like"/>
    <property type="match status" value="2"/>
</dbReference>
<feature type="compositionally biased region" description="Basic and acidic residues" evidence="4">
    <location>
        <begin position="45"/>
        <end position="60"/>
    </location>
</feature>
<evidence type="ECO:0000256" key="2">
    <source>
        <dbReference type="ARBA" id="ARBA00022737"/>
    </source>
</evidence>
<feature type="repeat" description="WD" evidence="3">
    <location>
        <begin position="410"/>
        <end position="444"/>
    </location>
</feature>
<organism evidence="5 6">
    <name type="scientific">Bugula neritina</name>
    <name type="common">Brown bryozoan</name>
    <name type="synonym">Sertularia neritina</name>
    <dbReference type="NCBI Taxonomy" id="10212"/>
    <lineage>
        <taxon>Eukaryota</taxon>
        <taxon>Metazoa</taxon>
        <taxon>Spiralia</taxon>
        <taxon>Lophotrochozoa</taxon>
        <taxon>Bryozoa</taxon>
        <taxon>Gymnolaemata</taxon>
        <taxon>Cheilostomatida</taxon>
        <taxon>Flustrina</taxon>
        <taxon>Buguloidea</taxon>
        <taxon>Bugulidae</taxon>
        <taxon>Bugula</taxon>
    </lineage>
</organism>
<proteinExistence type="predicted"/>
<feature type="region of interest" description="Disordered" evidence="4">
    <location>
        <begin position="1054"/>
        <end position="1101"/>
    </location>
</feature>
<evidence type="ECO:0000256" key="4">
    <source>
        <dbReference type="SAM" id="MobiDB-lite"/>
    </source>
</evidence>
<evidence type="ECO:0000313" key="6">
    <source>
        <dbReference type="Proteomes" id="UP000593567"/>
    </source>
</evidence>
<dbReference type="PRINTS" id="PR00320">
    <property type="entry name" value="GPROTEINBRPT"/>
</dbReference>
<reference evidence="5" key="1">
    <citation type="submission" date="2020-06" db="EMBL/GenBank/DDBJ databases">
        <title>Draft genome of Bugula neritina, a colonial animal packing powerful symbionts and potential medicines.</title>
        <authorList>
            <person name="Rayko M."/>
        </authorList>
    </citation>
    <scope>NUCLEOTIDE SEQUENCE [LARGE SCALE GENOMIC DNA]</scope>
    <source>
        <strain evidence="5">Kwan_BN1</strain>
    </source>
</reference>
<feature type="repeat" description="WD" evidence="3">
    <location>
        <begin position="547"/>
        <end position="574"/>
    </location>
</feature>
<dbReference type="InterPro" id="IPR011992">
    <property type="entry name" value="EF-hand-dom_pair"/>
</dbReference>
<dbReference type="Pfam" id="PF00400">
    <property type="entry name" value="WD40"/>
    <property type="match status" value="5"/>
</dbReference>
<feature type="region of interest" description="Disordered" evidence="4">
    <location>
        <begin position="943"/>
        <end position="974"/>
    </location>
</feature>
<feature type="compositionally biased region" description="Basic and acidic residues" evidence="4">
    <location>
        <begin position="919"/>
        <end position="928"/>
    </location>
</feature>
<dbReference type="InterPro" id="IPR001680">
    <property type="entry name" value="WD40_rpt"/>
</dbReference>
<dbReference type="SMART" id="SM00320">
    <property type="entry name" value="WD40"/>
    <property type="match status" value="11"/>
</dbReference>
<sequence length="1101" mass="123553">MSEKEINSGANSIKEDEKDGESPTQLQVDSQTEIQPKANFNSEAADDHDQNENSKVHGDKLEVRMNIGDFRKIMEMFAEDEEFLDFTREQFIEAMITIGATGSRSEFGQMFDRIDVTKQGVVNWDKFASHMLLEFYEKDDKVKSTQVPHWTELKVLATSVHKDVIQGISYIKTNNRYFAVSKEGSITMWTPELKLNRSLRTTTESCRTKDLWVTDFVPFPPPLNKVALAFTSKEIAIYDMSSKIDFNTQFKITELHATPLCLDFWLNPTNANDAILVWGDVSGCVNAINFSSATIALFERPAAPAGGKQDPCLTVKLFVKHSGHSEWVRKVKYCHGLECFLSCATTYSDSVVIGWLEQNTPSMRTSRFQIMQGVNDFDFLPSLNLIATGGVNHQVCLWNPYVVSKPNGLLRGHMAAVIQVQFISSRNQLLSFSKDKVLRIWDVSLQVCIQRLAGMFPKTGEVQSIMFFDEIRNKLFITFNYQLTVMAMKADNRDKLFTHDKAVAAALYNWTYNQVVTVDQGGTMSFWMVDTGQRVKTNTGIHLNAEITAMTQDANGTLLYTAATDGTIKVWDFNGHCYHTLHASEKPADIGCIVPMKRNLIAVGWTRFVTVFRDSSFKDFHVYPADWKGGQQEEHRDDIITALSLSPQLLATASYDGEVVLWNTNSEQVSKKLSSRAKPVKRGGSRLAEGFSRQNTKTSAMSRRGTTPHRSAMASQGSQSNSEDNVESGYTITTLAYIESRKDIGENGADLISCGGNGWVRFWNTQNCKLVGEFIAHPQVGSVIMAVDKTGKFLVTADVDGQIRSWLIEDYNLSEMEGGKLNTDPPSAICHWTPHTDGVVSLDLCERMDKTLVLSASSDMCVILSTIKGKVIGTFGQDNHWNIEPFIPGVDDDFTNLLSDDEDGNSPGSSLEDDENWEPDSRATTDPQHYKIDSWSSSLLGQRYQEQRKQKRERKQPSTIPDLPYLHWERTGAPPAGPYNALETRDLDHVEQLKMPEFMSNPHRFFGEKIEEAATTNIKLPALSEYKRPLQTAFDEKTLFPKFVLDYENEMKKALQPTTTNPSKRGSLAPTRQTSGRRTQTKQTSKLSKTPSSVRAAVGGD</sequence>
<dbReference type="Gene3D" id="1.10.238.10">
    <property type="entry name" value="EF-hand"/>
    <property type="match status" value="1"/>
</dbReference>
<gene>
    <name evidence="5" type="ORF">EB796_013259</name>
</gene>
<dbReference type="EMBL" id="VXIV02001951">
    <property type="protein sequence ID" value="KAF6028441.1"/>
    <property type="molecule type" value="Genomic_DNA"/>
</dbReference>
<feature type="compositionally biased region" description="Polar residues" evidence="4">
    <location>
        <begin position="1056"/>
        <end position="1078"/>
    </location>
</feature>
<protein>
    <submittedName>
        <fullName evidence="5">WDR49</fullName>
    </submittedName>
</protein>
<name>A0A7J7JS24_BUGNE</name>
<dbReference type="AlphaFoldDB" id="A0A7J7JS24"/>
<feature type="repeat" description="WD" evidence="3">
    <location>
        <begin position="633"/>
        <end position="672"/>
    </location>
</feature>
<dbReference type="InterPro" id="IPR051242">
    <property type="entry name" value="WD-EF-hand_domain"/>
</dbReference>
<dbReference type="PANTHER" id="PTHR44324:SF1">
    <property type="entry name" value="WD REPEAT-CONTAINING PROTEIN 49"/>
    <property type="match status" value="1"/>
</dbReference>
<dbReference type="InterPro" id="IPR019775">
    <property type="entry name" value="WD40_repeat_CS"/>
</dbReference>
<evidence type="ECO:0000313" key="5">
    <source>
        <dbReference type="EMBL" id="KAF6028441.1"/>
    </source>
</evidence>
<keyword evidence="2" id="KW-0677">Repeat</keyword>
<dbReference type="Gene3D" id="2.130.10.10">
    <property type="entry name" value="YVTN repeat-like/Quinoprotein amine dehydrogenase"/>
    <property type="match status" value="3"/>
</dbReference>
<dbReference type="PROSITE" id="PS50082">
    <property type="entry name" value="WD_REPEATS_2"/>
    <property type="match status" value="3"/>
</dbReference>
<accession>A0A7J7JS24</accession>
<comment type="caution">
    <text evidence="5">The sequence shown here is derived from an EMBL/GenBank/DDBJ whole genome shotgun (WGS) entry which is preliminary data.</text>
</comment>
<keyword evidence="1 3" id="KW-0853">WD repeat</keyword>
<dbReference type="InterPro" id="IPR015943">
    <property type="entry name" value="WD40/YVTN_repeat-like_dom_sf"/>
</dbReference>
<evidence type="ECO:0000256" key="3">
    <source>
        <dbReference type="PROSITE-ProRule" id="PRU00221"/>
    </source>
</evidence>
<dbReference type="PROSITE" id="PS50294">
    <property type="entry name" value="WD_REPEATS_REGION"/>
    <property type="match status" value="1"/>
</dbReference>
<feature type="region of interest" description="Disordered" evidence="4">
    <location>
        <begin position="893"/>
        <end position="928"/>
    </location>
</feature>
<dbReference type="InterPro" id="IPR020472">
    <property type="entry name" value="WD40_PAC1"/>
</dbReference>
<feature type="compositionally biased region" description="Acidic residues" evidence="4">
    <location>
        <begin position="893"/>
        <end position="904"/>
    </location>
</feature>
<feature type="compositionally biased region" description="Basic residues" evidence="4">
    <location>
        <begin position="673"/>
        <end position="684"/>
    </location>
</feature>
<feature type="compositionally biased region" description="Low complexity" evidence="4">
    <location>
        <begin position="1081"/>
        <end position="1093"/>
    </location>
</feature>
<feature type="compositionally biased region" description="Polar residues" evidence="4">
    <location>
        <begin position="692"/>
        <end position="726"/>
    </location>
</feature>
<dbReference type="PROSITE" id="PS00678">
    <property type="entry name" value="WD_REPEATS_1"/>
    <property type="match status" value="2"/>
</dbReference>
<evidence type="ECO:0000256" key="1">
    <source>
        <dbReference type="ARBA" id="ARBA00022574"/>
    </source>
</evidence>
<dbReference type="OrthoDB" id="10251381at2759"/>